<dbReference type="GO" id="GO:0008658">
    <property type="term" value="F:penicillin binding"/>
    <property type="evidence" value="ECO:0007669"/>
    <property type="project" value="InterPro"/>
</dbReference>
<evidence type="ECO:0000256" key="15">
    <source>
        <dbReference type="ARBA" id="ARBA00049902"/>
    </source>
</evidence>
<comment type="caution">
    <text evidence="19">The sequence shown here is derived from an EMBL/GenBank/DDBJ whole genome shotgun (WGS) entry which is preliminary data.</text>
</comment>
<dbReference type="InterPro" id="IPR050396">
    <property type="entry name" value="Glycosyltr_51/Transpeptidase"/>
</dbReference>
<dbReference type="GO" id="GO:0009252">
    <property type="term" value="P:peptidoglycan biosynthetic process"/>
    <property type="evidence" value="ECO:0007669"/>
    <property type="project" value="UniProtKB-KW"/>
</dbReference>
<evidence type="ECO:0000256" key="3">
    <source>
        <dbReference type="ARBA" id="ARBA00022670"/>
    </source>
</evidence>
<keyword evidence="13" id="KW-0961">Cell wall biogenesis/degradation</keyword>
<dbReference type="PANTHER" id="PTHR32282">
    <property type="entry name" value="BINDING PROTEIN TRANSPEPTIDASE, PUTATIVE-RELATED"/>
    <property type="match status" value="1"/>
</dbReference>
<evidence type="ECO:0000256" key="7">
    <source>
        <dbReference type="ARBA" id="ARBA00022801"/>
    </source>
</evidence>
<feature type="compositionally biased region" description="Polar residues" evidence="16">
    <location>
        <begin position="741"/>
        <end position="751"/>
    </location>
</feature>
<dbReference type="GO" id="GO:0009002">
    <property type="term" value="F:serine-type D-Ala-D-Ala carboxypeptidase activity"/>
    <property type="evidence" value="ECO:0007669"/>
    <property type="project" value="UniProtKB-EC"/>
</dbReference>
<evidence type="ECO:0000256" key="10">
    <source>
        <dbReference type="ARBA" id="ARBA00022989"/>
    </source>
</evidence>
<dbReference type="GO" id="GO:0006508">
    <property type="term" value="P:proteolysis"/>
    <property type="evidence" value="ECO:0007669"/>
    <property type="project" value="UniProtKB-KW"/>
</dbReference>
<proteinExistence type="predicted"/>
<dbReference type="Proteomes" id="UP000016637">
    <property type="component" value="Unassembled WGS sequence"/>
</dbReference>
<evidence type="ECO:0000256" key="11">
    <source>
        <dbReference type="ARBA" id="ARBA00023136"/>
    </source>
</evidence>
<keyword evidence="5" id="KW-0808">Transferase</keyword>
<dbReference type="Gene3D" id="3.40.710.10">
    <property type="entry name" value="DD-peptidase/beta-lactamase superfamily"/>
    <property type="match status" value="1"/>
</dbReference>
<dbReference type="SUPFAM" id="SSF53955">
    <property type="entry name" value="Lysozyme-like"/>
    <property type="match status" value="1"/>
</dbReference>
<dbReference type="AlphaFoldDB" id="U2QKH6"/>
<dbReference type="Pfam" id="PF00905">
    <property type="entry name" value="Transpeptidase"/>
    <property type="match status" value="1"/>
</dbReference>
<evidence type="ECO:0000256" key="14">
    <source>
        <dbReference type="ARBA" id="ARBA00034000"/>
    </source>
</evidence>
<keyword evidence="20" id="KW-1185">Reference proteome</keyword>
<dbReference type="PATRIC" id="fig|1321820.3.peg.1280"/>
<dbReference type="HOGENOM" id="CLU_006354_2_0_9"/>
<dbReference type="PANTHER" id="PTHR32282:SF32">
    <property type="entry name" value="PENICILLIN-BINDING PROTEIN 2A"/>
    <property type="match status" value="1"/>
</dbReference>
<dbReference type="eggNOG" id="COG0744">
    <property type="taxonomic scope" value="Bacteria"/>
</dbReference>
<feature type="domain" description="Glycosyl transferase family 51" evidence="18">
    <location>
        <begin position="62"/>
        <end position="250"/>
    </location>
</feature>
<gene>
    <name evidence="19" type="ORF">HMPREF1983_01320</name>
</gene>
<keyword evidence="11" id="KW-0472">Membrane</keyword>
<dbReference type="InterPro" id="IPR001264">
    <property type="entry name" value="Glyco_trans_51"/>
</dbReference>
<sequence length="759" mass="85288">MKQKKYKGKILLGLALIFSLGVGVVFGFIGGLVKSQPLLSFEEMHEQINDISENSDVYFGSGEKLGTINSELIRKSISFDEMGDNVKNAIIASEDANFYSNSGIEVLSIAKALYSEMSGKSNTGGSTITQQLVKNQLLDNTHSYERKAKEILLSLRVTNSFTKREILETYLNVASFGKNSLGQNISGIESASQGVFGKHAKELNIAQAAYLIGFVQSPFKYTPFDEKGNIKSDSELQLGFARQQYVLKRMVKLGYITKDDYNEALHFDIKGAFIKQKSTEYTNYPYIRDEITTSAAEILAEQTAKKNNELEKFKTNSTYREELIEKSRIKFITGGYKVKTTVDKKLYDTLNNAKNTFKSYPSARNGGVTYPMEIGASVIENNTGKILAFIGGVDYNKQQLNHATRTFRSPGSSIKPLLVYGPAIDKGYITPNSTVLDKRFNYNGWKPENFNRTEYGYIPAKEALARSLNLSTVRLYSAFVNENPVEQYLERMNFKKMDEGDKKNLAAAIGGLSHGVSVTENTNAFATFANNGKYKKSYIIDEIRNNKDELIYSSNFTPVKIYEESTSYLIVKMLNNVINASYGTSVDIGKNLKFNNKNLFVKTGTSEYYNDLWVVGGTKNITVGLWAGYDKPTTVPSYDYAHKAWTHVMNAIYDYSNKLVSPDTEFEKPSSVIDSDINPYNNSKGNISDMIPKDFKELDKEKTLLKFGFNIDKTLTFRTPSKPKEKDKDDDKDKEDKDNQTSDAVESQNPSSREDDDHE</sequence>
<feature type="region of interest" description="Disordered" evidence="16">
    <location>
        <begin position="717"/>
        <end position="759"/>
    </location>
</feature>
<dbReference type="SUPFAM" id="SSF56601">
    <property type="entry name" value="beta-lactamase/transpeptidase-like"/>
    <property type="match status" value="1"/>
</dbReference>
<name>U2QKH6_9BACL</name>
<dbReference type="RefSeq" id="WP_021752546.1">
    <property type="nucleotide sequence ID" value="NZ_KI271811.1"/>
</dbReference>
<evidence type="ECO:0000313" key="20">
    <source>
        <dbReference type="Proteomes" id="UP000016637"/>
    </source>
</evidence>
<dbReference type="GO" id="GO:0030288">
    <property type="term" value="C:outer membrane-bounded periplasmic space"/>
    <property type="evidence" value="ECO:0007669"/>
    <property type="project" value="TreeGrafter"/>
</dbReference>
<dbReference type="Gene3D" id="1.10.3810.10">
    <property type="entry name" value="Biosynthetic peptidoglycan transglycosylase-like"/>
    <property type="match status" value="1"/>
</dbReference>
<keyword evidence="3" id="KW-0645">Protease</keyword>
<evidence type="ECO:0000256" key="5">
    <source>
        <dbReference type="ARBA" id="ARBA00022679"/>
    </source>
</evidence>
<keyword evidence="1" id="KW-1003">Cell membrane</keyword>
<dbReference type="InterPro" id="IPR036950">
    <property type="entry name" value="PBP_transglycosylase"/>
</dbReference>
<feature type="domain" description="Penicillin-binding protein transpeptidase" evidence="17">
    <location>
        <begin position="376"/>
        <end position="631"/>
    </location>
</feature>
<organism evidence="19 20">
    <name type="scientific">Gemella bergeri ATCC 700627</name>
    <dbReference type="NCBI Taxonomy" id="1321820"/>
    <lineage>
        <taxon>Bacteria</taxon>
        <taxon>Bacillati</taxon>
        <taxon>Bacillota</taxon>
        <taxon>Bacilli</taxon>
        <taxon>Bacillales</taxon>
        <taxon>Gemellaceae</taxon>
        <taxon>Gemella</taxon>
    </lineage>
</organism>
<evidence type="ECO:0000256" key="13">
    <source>
        <dbReference type="ARBA" id="ARBA00023316"/>
    </source>
</evidence>
<keyword evidence="9" id="KW-0573">Peptidoglycan synthesis</keyword>
<evidence type="ECO:0000256" key="9">
    <source>
        <dbReference type="ARBA" id="ARBA00022984"/>
    </source>
</evidence>
<feature type="compositionally biased region" description="Basic and acidic residues" evidence="16">
    <location>
        <begin position="722"/>
        <end position="740"/>
    </location>
</feature>
<dbReference type="InterPro" id="IPR023346">
    <property type="entry name" value="Lysozyme-like_dom_sf"/>
</dbReference>
<evidence type="ECO:0000256" key="12">
    <source>
        <dbReference type="ARBA" id="ARBA00023268"/>
    </source>
</evidence>
<keyword evidence="2" id="KW-0121">Carboxypeptidase</keyword>
<evidence type="ECO:0000256" key="8">
    <source>
        <dbReference type="ARBA" id="ARBA00022960"/>
    </source>
</evidence>
<evidence type="ECO:0000256" key="16">
    <source>
        <dbReference type="SAM" id="MobiDB-lite"/>
    </source>
</evidence>
<dbReference type="GO" id="GO:0071555">
    <property type="term" value="P:cell wall organization"/>
    <property type="evidence" value="ECO:0007669"/>
    <property type="project" value="UniProtKB-KW"/>
</dbReference>
<keyword evidence="7" id="KW-0378">Hydrolase</keyword>
<keyword evidence="12" id="KW-0511">Multifunctional enzyme</keyword>
<reference evidence="19 20" key="1">
    <citation type="submission" date="2013-08" db="EMBL/GenBank/DDBJ databases">
        <authorList>
            <person name="Weinstock G."/>
            <person name="Sodergren E."/>
            <person name="Wylie T."/>
            <person name="Fulton L."/>
            <person name="Fulton R."/>
            <person name="Fronick C."/>
            <person name="O'Laughlin M."/>
            <person name="Godfrey J."/>
            <person name="Miner T."/>
            <person name="Herter B."/>
            <person name="Appelbaum E."/>
            <person name="Cordes M."/>
            <person name="Lek S."/>
            <person name="Wollam A."/>
            <person name="Pepin K.H."/>
            <person name="Palsikar V.B."/>
            <person name="Mitreva M."/>
            <person name="Wilson R.K."/>
        </authorList>
    </citation>
    <scope>NUCLEOTIDE SEQUENCE [LARGE SCALE GENOMIC DNA]</scope>
    <source>
        <strain evidence="19 20">ATCC 700627</strain>
    </source>
</reference>
<keyword evidence="4" id="KW-0328">Glycosyltransferase</keyword>
<dbReference type="Pfam" id="PF00912">
    <property type="entry name" value="Transgly"/>
    <property type="match status" value="1"/>
</dbReference>
<evidence type="ECO:0000259" key="18">
    <source>
        <dbReference type="Pfam" id="PF00912"/>
    </source>
</evidence>
<dbReference type="GO" id="GO:0008955">
    <property type="term" value="F:peptidoglycan glycosyltransferase activity"/>
    <property type="evidence" value="ECO:0007669"/>
    <property type="project" value="UniProtKB-EC"/>
</dbReference>
<keyword evidence="6" id="KW-0812">Transmembrane</keyword>
<dbReference type="InterPro" id="IPR012338">
    <property type="entry name" value="Beta-lactam/transpept-like"/>
</dbReference>
<dbReference type="InterPro" id="IPR001460">
    <property type="entry name" value="PCN-bd_Tpept"/>
</dbReference>
<evidence type="ECO:0000256" key="1">
    <source>
        <dbReference type="ARBA" id="ARBA00022475"/>
    </source>
</evidence>
<evidence type="ECO:0000313" key="19">
    <source>
        <dbReference type="EMBL" id="ERK56724.1"/>
    </source>
</evidence>
<evidence type="ECO:0000256" key="2">
    <source>
        <dbReference type="ARBA" id="ARBA00022645"/>
    </source>
</evidence>
<dbReference type="EMBL" id="AWVP01000083">
    <property type="protein sequence ID" value="ERK56724.1"/>
    <property type="molecule type" value="Genomic_DNA"/>
</dbReference>
<protein>
    <submittedName>
        <fullName evidence="19">Transglycosylase</fullName>
    </submittedName>
</protein>
<keyword evidence="10" id="KW-1133">Transmembrane helix</keyword>
<keyword evidence="8" id="KW-0133">Cell shape</keyword>
<comment type="catalytic activity">
    <reaction evidence="15">
        <text>[GlcNAc-(1-&gt;4)-Mur2Ac(oyl-L-Ala-gamma-D-Glu-L-Lys-D-Ala-D-Ala)](n)-di-trans,octa-cis-undecaprenyl diphosphate + beta-D-GlcNAc-(1-&gt;4)-Mur2Ac(oyl-L-Ala-gamma-D-Glu-L-Lys-D-Ala-D-Ala)-di-trans,octa-cis-undecaprenyl diphosphate = [GlcNAc-(1-&gt;4)-Mur2Ac(oyl-L-Ala-gamma-D-Glu-L-Lys-D-Ala-D-Ala)](n+1)-di-trans,octa-cis-undecaprenyl diphosphate + di-trans,octa-cis-undecaprenyl diphosphate + H(+)</text>
        <dbReference type="Rhea" id="RHEA:23708"/>
        <dbReference type="Rhea" id="RHEA-COMP:9602"/>
        <dbReference type="Rhea" id="RHEA-COMP:9603"/>
        <dbReference type="ChEBI" id="CHEBI:15378"/>
        <dbReference type="ChEBI" id="CHEBI:58405"/>
        <dbReference type="ChEBI" id="CHEBI:60033"/>
        <dbReference type="ChEBI" id="CHEBI:78435"/>
        <dbReference type="EC" id="2.4.99.28"/>
    </reaction>
</comment>
<evidence type="ECO:0000259" key="17">
    <source>
        <dbReference type="Pfam" id="PF00905"/>
    </source>
</evidence>
<accession>U2QKH6</accession>
<dbReference type="GO" id="GO:0008360">
    <property type="term" value="P:regulation of cell shape"/>
    <property type="evidence" value="ECO:0007669"/>
    <property type="project" value="UniProtKB-KW"/>
</dbReference>
<evidence type="ECO:0000256" key="6">
    <source>
        <dbReference type="ARBA" id="ARBA00022692"/>
    </source>
</evidence>
<evidence type="ECO:0000256" key="4">
    <source>
        <dbReference type="ARBA" id="ARBA00022676"/>
    </source>
</evidence>
<comment type="catalytic activity">
    <reaction evidence="14">
        <text>Preferential cleavage: (Ac)2-L-Lys-D-Ala-|-D-Ala. Also transpeptidation of peptidyl-alanyl moieties that are N-acyl substituents of D-alanine.</text>
        <dbReference type="EC" id="3.4.16.4"/>
    </reaction>
</comment>